<organism evidence="1 2">
    <name type="scientific">Streptomyces ureilyticus</name>
    <dbReference type="NCBI Taxonomy" id="1775131"/>
    <lineage>
        <taxon>Bacteria</taxon>
        <taxon>Bacillati</taxon>
        <taxon>Actinomycetota</taxon>
        <taxon>Actinomycetes</taxon>
        <taxon>Kitasatosporales</taxon>
        <taxon>Streptomycetaceae</taxon>
        <taxon>Streptomyces</taxon>
    </lineage>
</organism>
<keyword evidence="2" id="KW-1185">Reference proteome</keyword>
<accession>A0ABX0DZC2</accession>
<protein>
    <submittedName>
        <fullName evidence="1">Uncharacterized protein</fullName>
    </submittedName>
</protein>
<dbReference type="EMBL" id="JAAKZX010000172">
    <property type="protein sequence ID" value="NGO47290.1"/>
    <property type="molecule type" value="Genomic_DNA"/>
</dbReference>
<evidence type="ECO:0000313" key="1">
    <source>
        <dbReference type="EMBL" id="NGO47290.1"/>
    </source>
</evidence>
<reference evidence="1 2" key="1">
    <citation type="submission" date="2020-02" db="EMBL/GenBank/DDBJ databases">
        <title>Whole-genome analyses of novel actinobacteria.</title>
        <authorList>
            <person name="Sahin N."/>
            <person name="Tokatli A."/>
        </authorList>
    </citation>
    <scope>NUCLEOTIDE SEQUENCE [LARGE SCALE GENOMIC DNA]</scope>
    <source>
        <strain evidence="1 2">YC419</strain>
    </source>
</reference>
<proteinExistence type="predicted"/>
<gene>
    <name evidence="1" type="ORF">G6048_36070</name>
</gene>
<name>A0ABX0DZC2_9ACTN</name>
<evidence type="ECO:0000313" key="2">
    <source>
        <dbReference type="Proteomes" id="UP001518140"/>
    </source>
</evidence>
<dbReference type="Proteomes" id="UP001518140">
    <property type="component" value="Unassembled WGS sequence"/>
</dbReference>
<dbReference type="RefSeq" id="WP_165343813.1">
    <property type="nucleotide sequence ID" value="NZ_JAAKZX010000172.1"/>
</dbReference>
<sequence>MSVSEQLFIKTEIELSEVAELLARTLQMEVRDTARGTFLAGPLSCTSAGEFGGKLSPNKFSTDSPETEDVQAFDGYPILFDMWLAVGSRDDQQRLALEVMRKTAASHDWPLILLHDLDLLVARWDPDRGWQTFPPGTSPDVEDIAVWG</sequence>
<comment type="caution">
    <text evidence="1">The sequence shown here is derived from an EMBL/GenBank/DDBJ whole genome shotgun (WGS) entry which is preliminary data.</text>
</comment>